<evidence type="ECO:0000313" key="2">
    <source>
        <dbReference type="EMBL" id="VYU30698.1"/>
    </source>
</evidence>
<feature type="signal peptide" evidence="1">
    <location>
        <begin position="1"/>
        <end position="19"/>
    </location>
</feature>
<dbReference type="Gene3D" id="3.90.1010.20">
    <property type="match status" value="1"/>
</dbReference>
<keyword evidence="1" id="KW-0732">Signal</keyword>
<evidence type="ECO:0008006" key="3">
    <source>
        <dbReference type="Google" id="ProtNLM"/>
    </source>
</evidence>
<dbReference type="AlphaFoldDB" id="A0A6N3DTQ5"/>
<gene>
    <name evidence="2" type="ORF">RTLFYP15_02032</name>
</gene>
<name>A0A6N3DTQ5_9FIRM</name>
<organism evidence="2">
    <name type="scientific">[Ruminococcus] torques</name>
    <dbReference type="NCBI Taxonomy" id="33039"/>
    <lineage>
        <taxon>Bacteria</taxon>
        <taxon>Bacillati</taxon>
        <taxon>Bacillota</taxon>
        <taxon>Clostridia</taxon>
        <taxon>Lachnospirales</taxon>
        <taxon>Lachnospiraceae</taxon>
        <taxon>Mediterraneibacter</taxon>
    </lineage>
</organism>
<proteinExistence type="predicted"/>
<dbReference type="EMBL" id="CACRUQ010000018">
    <property type="protein sequence ID" value="VYU30698.1"/>
    <property type="molecule type" value="Genomic_DNA"/>
</dbReference>
<accession>A0A6N3DTQ5</accession>
<feature type="chain" id="PRO_5039116062" description="Major membrane immunogen, membrane-anchored lipoprotein" evidence="1">
    <location>
        <begin position="20"/>
        <end position="312"/>
    </location>
</feature>
<dbReference type="PROSITE" id="PS51257">
    <property type="entry name" value="PROKAR_LIPOPROTEIN"/>
    <property type="match status" value="1"/>
</dbReference>
<protein>
    <recommendedName>
        <fullName evidence="3">Major membrane immunogen, membrane-anchored lipoprotein</fullName>
    </recommendedName>
</protein>
<reference evidence="2" key="1">
    <citation type="submission" date="2019-11" db="EMBL/GenBank/DDBJ databases">
        <authorList>
            <person name="Feng L."/>
        </authorList>
    </citation>
    <scope>NUCLEOTIDE SEQUENCE</scope>
    <source>
        <strain evidence="2">RtorquesLFYP15</strain>
    </source>
</reference>
<evidence type="ECO:0000256" key="1">
    <source>
        <dbReference type="SAM" id="SignalP"/>
    </source>
</evidence>
<sequence length="312" mass="34519">MKIWKKIFTVLIGSAVVFTAVGCSSSSMTTHEKAEIPETKYKQAGYAVDGQIEKDGTVKITYALIGVKNKKIAYLYLDQIEQNPSKDRACLTNKELGLAYGLGYKSDHGEWNEQVSALVNYIVGNKMTINDVNNIPTEKSDSTHMNVPKKGSDLEAGCNLDITDFLNVINKAYNNLEKTKATRLAVGDYIQINNNEGKITATLGFVGTDYRYKICYSHLETFSVIPALDTEVLSLQEKATKDESLQITADGEKTFEKYIEGLNMVDAYGVETYDSGDGISTALPKKETDLSEVCNIDLSRYISVLTECSDRL</sequence>